<dbReference type="SUPFAM" id="SSF52833">
    <property type="entry name" value="Thioredoxin-like"/>
    <property type="match status" value="1"/>
</dbReference>
<dbReference type="EMBL" id="PJMY01000003">
    <property type="protein sequence ID" value="PKV97659.1"/>
    <property type="molecule type" value="Genomic_DNA"/>
</dbReference>
<dbReference type="InterPro" id="IPR036249">
    <property type="entry name" value="Thioredoxin-like_sf"/>
</dbReference>
<dbReference type="Gene3D" id="3.40.30.10">
    <property type="entry name" value="Glutaredoxin"/>
    <property type="match status" value="1"/>
</dbReference>
<sequence length="110" mass="12177">MSEVAVYWWPGCVFCARLRRQLDRAGVPYRPVNIWEDPAAAETVRSIARGNETVPTVVVGGQGLVNPSLRQVQAAMREAMPDVPFASDAARRPSPGLLGSLRHKVRNLRR</sequence>
<proteinExistence type="predicted"/>
<dbReference type="PANTHER" id="PTHR34386">
    <property type="entry name" value="GLUTAREDOXIN"/>
    <property type="match status" value="1"/>
</dbReference>
<dbReference type="PANTHER" id="PTHR34386:SF1">
    <property type="entry name" value="GLUTAREDOXIN-LIKE PROTEIN NRDH"/>
    <property type="match status" value="1"/>
</dbReference>
<dbReference type="Pfam" id="PF00462">
    <property type="entry name" value="Glutaredoxin"/>
    <property type="match status" value="1"/>
</dbReference>
<organism evidence="2 3">
    <name type="scientific">Amycolatopsis echigonensis</name>
    <dbReference type="NCBI Taxonomy" id="2576905"/>
    <lineage>
        <taxon>Bacteria</taxon>
        <taxon>Bacillati</taxon>
        <taxon>Actinomycetota</taxon>
        <taxon>Actinomycetes</taxon>
        <taxon>Pseudonocardiales</taxon>
        <taxon>Pseudonocardiaceae</taxon>
        <taxon>Amycolatopsis</taxon>
    </lineage>
</organism>
<dbReference type="Proteomes" id="UP000233750">
    <property type="component" value="Unassembled WGS sequence"/>
</dbReference>
<dbReference type="InterPro" id="IPR002109">
    <property type="entry name" value="Glutaredoxin"/>
</dbReference>
<feature type="domain" description="Glutaredoxin" evidence="1">
    <location>
        <begin position="4"/>
        <end position="62"/>
    </location>
</feature>
<dbReference type="RefSeq" id="WP_101440346.1">
    <property type="nucleotide sequence ID" value="NZ_PJMY01000003.1"/>
</dbReference>
<dbReference type="PROSITE" id="PS51354">
    <property type="entry name" value="GLUTAREDOXIN_2"/>
    <property type="match status" value="1"/>
</dbReference>
<gene>
    <name evidence="2" type="ORF">ATK30_8651</name>
</gene>
<accession>A0A2N3WUV5</accession>
<evidence type="ECO:0000313" key="3">
    <source>
        <dbReference type="Proteomes" id="UP000233750"/>
    </source>
</evidence>
<evidence type="ECO:0000313" key="2">
    <source>
        <dbReference type="EMBL" id="PKV97659.1"/>
    </source>
</evidence>
<dbReference type="OrthoDB" id="8991911at2"/>
<dbReference type="CDD" id="cd02976">
    <property type="entry name" value="NrdH"/>
    <property type="match status" value="1"/>
</dbReference>
<reference evidence="2 3" key="1">
    <citation type="submission" date="2017-12" db="EMBL/GenBank/DDBJ databases">
        <title>Sequencing the genomes of 1000 Actinobacteria strains.</title>
        <authorList>
            <person name="Klenk H.-P."/>
        </authorList>
    </citation>
    <scope>NUCLEOTIDE SEQUENCE [LARGE SCALE GENOMIC DNA]</scope>
    <source>
        <strain evidence="2 3">DSM 45165</strain>
    </source>
</reference>
<dbReference type="GO" id="GO:0045454">
    <property type="term" value="P:cell redox homeostasis"/>
    <property type="evidence" value="ECO:0007669"/>
    <property type="project" value="TreeGrafter"/>
</dbReference>
<keyword evidence="3" id="KW-1185">Reference proteome</keyword>
<dbReference type="GO" id="GO:0009055">
    <property type="term" value="F:electron transfer activity"/>
    <property type="evidence" value="ECO:0007669"/>
    <property type="project" value="TreeGrafter"/>
</dbReference>
<protein>
    <submittedName>
        <fullName evidence="2">Glutaredoxin-like protein</fullName>
    </submittedName>
</protein>
<dbReference type="InterPro" id="IPR051548">
    <property type="entry name" value="Grx-like_ET"/>
</dbReference>
<evidence type="ECO:0000259" key="1">
    <source>
        <dbReference type="Pfam" id="PF00462"/>
    </source>
</evidence>
<dbReference type="AlphaFoldDB" id="A0A2N3WUV5"/>
<comment type="caution">
    <text evidence="2">The sequence shown here is derived from an EMBL/GenBank/DDBJ whole genome shotgun (WGS) entry which is preliminary data.</text>
</comment>
<name>A0A2N3WUV5_9PSEU</name>